<dbReference type="AlphaFoldDB" id="A0A7W6FS85"/>
<evidence type="ECO:0000313" key="2">
    <source>
        <dbReference type="Proteomes" id="UP000571950"/>
    </source>
</evidence>
<gene>
    <name evidence="1" type="ORF">GGR43_004575</name>
</gene>
<organism evidence="1 2">
    <name type="scientific">Sphingobium jiangsuense</name>
    <dbReference type="NCBI Taxonomy" id="870476"/>
    <lineage>
        <taxon>Bacteria</taxon>
        <taxon>Pseudomonadati</taxon>
        <taxon>Pseudomonadota</taxon>
        <taxon>Alphaproteobacteria</taxon>
        <taxon>Sphingomonadales</taxon>
        <taxon>Sphingomonadaceae</taxon>
        <taxon>Sphingobium</taxon>
    </lineage>
</organism>
<keyword evidence="2" id="KW-1185">Reference proteome</keyword>
<evidence type="ECO:0000313" key="1">
    <source>
        <dbReference type="EMBL" id="MBB3928830.1"/>
    </source>
</evidence>
<accession>A0A7W6FS85</accession>
<dbReference type="Proteomes" id="UP000571950">
    <property type="component" value="Unassembled WGS sequence"/>
</dbReference>
<dbReference type="EMBL" id="JACIDT010000037">
    <property type="protein sequence ID" value="MBB3928830.1"/>
    <property type="molecule type" value="Genomic_DNA"/>
</dbReference>
<sequence length="82" mass="8872">MANSISRRLAALERDLRLSIAGNPPLSEVEITSAMARYRGDLDQCSGVPGYVPAGGFGAMLRAMKPDMGRLFLHAHPTDLFL</sequence>
<protein>
    <submittedName>
        <fullName evidence="1">Uncharacterized protein</fullName>
    </submittedName>
</protein>
<comment type="caution">
    <text evidence="1">The sequence shown here is derived from an EMBL/GenBank/DDBJ whole genome shotgun (WGS) entry which is preliminary data.</text>
</comment>
<proteinExistence type="predicted"/>
<name>A0A7W6FS85_9SPHN</name>
<dbReference type="RefSeq" id="WP_188074006.1">
    <property type="nucleotide sequence ID" value="NZ_BSPS01000135.1"/>
</dbReference>
<reference evidence="1 2" key="1">
    <citation type="submission" date="2020-08" db="EMBL/GenBank/DDBJ databases">
        <title>Genomic Encyclopedia of Type Strains, Phase IV (KMG-IV): sequencing the most valuable type-strain genomes for metagenomic binning, comparative biology and taxonomic classification.</title>
        <authorList>
            <person name="Goeker M."/>
        </authorList>
    </citation>
    <scope>NUCLEOTIDE SEQUENCE [LARGE SCALE GENOMIC DNA]</scope>
    <source>
        <strain evidence="1 2">DSM 26189</strain>
    </source>
</reference>